<gene>
    <name evidence="1" type="ORF">QAD02_021482</name>
</gene>
<proteinExistence type="predicted"/>
<name>A0ACC2PQ17_9HYME</name>
<evidence type="ECO:0000313" key="2">
    <source>
        <dbReference type="Proteomes" id="UP001239111"/>
    </source>
</evidence>
<dbReference type="EMBL" id="CM056741">
    <property type="protein sequence ID" value="KAJ8685689.1"/>
    <property type="molecule type" value="Genomic_DNA"/>
</dbReference>
<evidence type="ECO:0000313" key="1">
    <source>
        <dbReference type="EMBL" id="KAJ8685689.1"/>
    </source>
</evidence>
<organism evidence="1 2">
    <name type="scientific">Eretmocerus hayati</name>
    <dbReference type="NCBI Taxonomy" id="131215"/>
    <lineage>
        <taxon>Eukaryota</taxon>
        <taxon>Metazoa</taxon>
        <taxon>Ecdysozoa</taxon>
        <taxon>Arthropoda</taxon>
        <taxon>Hexapoda</taxon>
        <taxon>Insecta</taxon>
        <taxon>Pterygota</taxon>
        <taxon>Neoptera</taxon>
        <taxon>Endopterygota</taxon>
        <taxon>Hymenoptera</taxon>
        <taxon>Apocrita</taxon>
        <taxon>Proctotrupomorpha</taxon>
        <taxon>Chalcidoidea</taxon>
        <taxon>Aphelinidae</taxon>
        <taxon>Aphelininae</taxon>
        <taxon>Eretmocerus</taxon>
    </lineage>
</organism>
<sequence length="440" mass="50349">MPTFSKSLQLSDCEPQLRILELYDHNSQQVKDFVRYLRNRKASMYDVIIFRNVTQPVSPEVARANIECLCAEFPDSLNEQTIRSTAVPGLHIKDEDGPIIYGSVKTLQSRVLDPLPIEYDVRTVRQLVNTHEIFVDHIATGKVYPVYVMNLELPGVQSMLHDFPLYIDPKVKEHVGRMVGINVPTFHMGSHFSWTPFHIEDGGLDSVNIVHYCVGRYAKDWQFISSDDYPRARGAFGEDTMKLCKHEQQPKNFLLGCSQPEQHKAFLRSVSHVEKSGTKSQLEVQCPGHIIYVALNIPHQVLNLEANLAEAENVWSVSWLAGYKMFSKSICKSCEIDVIQPLLDAYVSFTPKENVYFECPEDDCFSSWKTQKDLDHHKLFHQGNPPSVPLKCSLCPSHLYTMKNLLRHHERMHADPRLAPGEVFCPDCGRCMKKLSLRKH</sequence>
<protein>
    <submittedName>
        <fullName evidence="1">Uncharacterized protein</fullName>
    </submittedName>
</protein>
<keyword evidence="2" id="KW-1185">Reference proteome</keyword>
<comment type="caution">
    <text evidence="1">The sequence shown here is derived from an EMBL/GenBank/DDBJ whole genome shotgun (WGS) entry which is preliminary data.</text>
</comment>
<accession>A0ACC2PQ17</accession>
<dbReference type="Proteomes" id="UP001239111">
    <property type="component" value="Chromosome 1"/>
</dbReference>
<reference evidence="1" key="1">
    <citation type="submission" date="2023-04" db="EMBL/GenBank/DDBJ databases">
        <title>A chromosome-level genome assembly of the parasitoid wasp Eretmocerus hayati.</title>
        <authorList>
            <person name="Zhong Y."/>
            <person name="Liu S."/>
            <person name="Liu Y."/>
        </authorList>
    </citation>
    <scope>NUCLEOTIDE SEQUENCE</scope>
    <source>
        <strain evidence="1">ZJU_SS_LIU_2023</strain>
    </source>
</reference>